<dbReference type="InterPro" id="IPR003433">
    <property type="entry name" value="Capsid_VP4_densovirus"/>
</dbReference>
<protein>
    <submittedName>
        <fullName evidence="2">Structural protein 2</fullName>
    </submittedName>
</protein>
<reference evidence="2" key="1">
    <citation type="submission" date="2020-09" db="EMBL/GenBank/DDBJ databases">
        <title>Parvovirus dark matter in the feces of wild birds.</title>
        <authorList>
            <person name="Dai Z."/>
            <person name="Yang S."/>
            <person name="Zhang W."/>
        </authorList>
    </citation>
    <scope>NUCLEOTIDE SEQUENCE</scope>
    <source>
        <strain evidence="2">Rfb198par014</strain>
    </source>
</reference>
<feature type="region of interest" description="Disordered" evidence="1">
    <location>
        <begin position="83"/>
        <end position="119"/>
    </location>
</feature>
<dbReference type="InterPro" id="IPR016184">
    <property type="entry name" value="Capsid/spike_ssDNA_virus"/>
</dbReference>
<feature type="region of interest" description="Disordered" evidence="1">
    <location>
        <begin position="28"/>
        <end position="68"/>
    </location>
</feature>
<proteinExistence type="predicted"/>
<dbReference type="Pfam" id="PF02336">
    <property type="entry name" value="Denso_VP4"/>
    <property type="match status" value="1"/>
</dbReference>
<dbReference type="SUPFAM" id="SSF88645">
    <property type="entry name" value="ssDNA viruses"/>
    <property type="match status" value="1"/>
</dbReference>
<evidence type="ECO:0000313" key="2">
    <source>
        <dbReference type="EMBL" id="QTE04085.1"/>
    </source>
</evidence>
<evidence type="ECO:0000256" key="1">
    <source>
        <dbReference type="SAM" id="MobiDB-lite"/>
    </source>
</evidence>
<dbReference type="EMBL" id="MW046611">
    <property type="protein sequence ID" value="QTE04085.1"/>
    <property type="molecule type" value="Genomic_DNA"/>
</dbReference>
<name>A0A8A4XDN5_9VIRU</name>
<dbReference type="GO" id="GO:0005198">
    <property type="term" value="F:structural molecule activity"/>
    <property type="evidence" value="ECO:0007669"/>
    <property type="project" value="InterPro"/>
</dbReference>
<accession>A0A8A4XDN5</accession>
<sequence length="543" mass="59953">MGKRKTNKPLNAGQERYAYEQRMLARVRRGIPTEHPRPSETPREETTHAPAITTVGNAPETEETRERDLEFQRNFEEILADMSKRPGTAAENAPNAKRSIQPENNLEEGGEEAGPTAAGGAEGAAMMYTCPSGGIYASGGTRTFKKCHRFLTYGIANRVIPFTRLLPLPVDTTWYLTTGLARIPVEYPCLYMTPAEFGMLLPGERVLSLNVKVYQRNSRLAFETNASGTTLATLNQTKDVMVAEGLAYQSWQIDATYTFNAAEPMVPTAVNAPASFDSYVPKLYGATVGAGLSNVVPSSLVGTPMKVDNYACVAVTYPGVAEAGPRYGWPDLSPHIKRMDSTMASNQLIHEYNYEPQVGLLRAWEPFRHTSASETDGTVIETGAKQKIAGNAATYNVLNNRTILETEKELIDALTTNFGYDDIIEKSQYVHNPLHVSHPRKQASLHVGIAAVPTLNTLVTGAINSYTDVQGYFEIETEMVTGFMERSEFSNEFVRDAALIPQRKYTRVHEKHIEMQHNPVSIVNLGGITRMGLDTNKTARYMP</sequence>
<organism evidence="2">
    <name type="scientific">Tarsiger cyanurus ambidensovirus</name>
    <dbReference type="NCBI Taxonomy" id="2794449"/>
    <lineage>
        <taxon>Viruses</taxon>
        <taxon>Monodnaviria</taxon>
        <taxon>Shotokuvirae</taxon>
        <taxon>Cossaviricota</taxon>
        <taxon>Quintoviricetes</taxon>
        <taxon>Piccovirales</taxon>
        <taxon>Parvoviridae</taxon>
        <taxon>Densovirinae</taxon>
        <taxon>Ambidensovirus</taxon>
    </lineage>
</organism>
<feature type="compositionally biased region" description="Basic and acidic residues" evidence="1">
    <location>
        <begin position="31"/>
        <end position="47"/>
    </location>
</feature>